<dbReference type="EMBL" id="KF120102">
    <property type="protein sequence ID" value="AIA87371.1"/>
    <property type="molecule type" value="Genomic_DNA"/>
</dbReference>
<evidence type="ECO:0000313" key="2">
    <source>
        <dbReference type="EMBL" id="AIA87371.1"/>
    </source>
</evidence>
<dbReference type="Gene3D" id="3.20.20.80">
    <property type="entry name" value="Glycosidases"/>
    <property type="match status" value="1"/>
</dbReference>
<proteinExistence type="predicted"/>
<protein>
    <submittedName>
        <fullName evidence="2">Glyco_hydro_31</fullName>
    </submittedName>
</protein>
<feature type="domain" description="Glycosyl hydrolase family 31 C-terminal" evidence="1">
    <location>
        <begin position="26"/>
        <end position="75"/>
    </location>
</feature>
<dbReference type="SUPFAM" id="SSF51011">
    <property type="entry name" value="Glycosyl hydrolase domain"/>
    <property type="match status" value="1"/>
</dbReference>
<dbReference type="PANTHER" id="PTHR43863:SF2">
    <property type="entry name" value="MALTASE-GLUCOAMYLASE"/>
    <property type="match status" value="1"/>
</dbReference>
<dbReference type="InterPro" id="IPR013780">
    <property type="entry name" value="Glyco_hydro_b"/>
</dbReference>
<dbReference type="AlphaFoldDB" id="A0A060C3R6"/>
<organism evidence="2">
    <name type="scientific">uncultured Shewanella sp</name>
    <dbReference type="NCBI Taxonomy" id="173975"/>
    <lineage>
        <taxon>Bacteria</taxon>
        <taxon>Pseudomonadati</taxon>
        <taxon>Pseudomonadota</taxon>
        <taxon>Gammaproteobacteria</taxon>
        <taxon>Alteromonadales</taxon>
        <taxon>Shewanellaceae</taxon>
        <taxon>Shewanella</taxon>
        <taxon>environmental samples</taxon>
    </lineage>
</organism>
<dbReference type="InterPro" id="IPR048395">
    <property type="entry name" value="Glyco_hydro_31_C"/>
</dbReference>
<name>A0A060C3R6_9GAMM</name>
<dbReference type="Pfam" id="PF21365">
    <property type="entry name" value="Glyco_hydro_31_3rd"/>
    <property type="match status" value="1"/>
</dbReference>
<dbReference type="InterPro" id="IPR051816">
    <property type="entry name" value="Glycosyl_Hydrolase_31"/>
</dbReference>
<reference evidence="2" key="1">
    <citation type="journal article" date="2013" name="Environ. Microbiol.">
        <title>Seasonally variable intestinal metagenomes of the red palm weevil (Rhynchophorus ferrugineus).</title>
        <authorList>
            <person name="Jia S."/>
            <person name="Zhang X."/>
            <person name="Zhang G."/>
            <person name="Yin A."/>
            <person name="Zhang S."/>
            <person name="Li F."/>
            <person name="Wang L."/>
            <person name="Zhao D."/>
            <person name="Yun Q."/>
            <person name="Tala"/>
            <person name="Wang J."/>
            <person name="Sun G."/>
            <person name="Baabdullah M."/>
            <person name="Yu X."/>
            <person name="Hu S."/>
            <person name="Al-Mssallem I.S."/>
            <person name="Yu J."/>
        </authorList>
    </citation>
    <scope>NUCLEOTIDE SEQUENCE</scope>
</reference>
<evidence type="ECO:0000259" key="1">
    <source>
        <dbReference type="Pfam" id="PF21365"/>
    </source>
</evidence>
<feature type="non-terminal residue" evidence="2">
    <location>
        <position position="75"/>
    </location>
</feature>
<dbReference type="Gene3D" id="2.60.40.1180">
    <property type="entry name" value="Golgi alpha-mannosidase II"/>
    <property type="match status" value="1"/>
</dbReference>
<accession>A0A060C3R6</accession>
<dbReference type="PANTHER" id="PTHR43863">
    <property type="entry name" value="HYDROLASE, PUTATIVE (AFU_ORTHOLOGUE AFUA_1G03140)-RELATED"/>
    <property type="match status" value="1"/>
</dbReference>
<sequence>MRRYIRLRYRLIPYIYTTARETYDTGLPLTRPLMLDFEADPNCSSNQYPYEFMFGPTLLVCPVHADSSTQTVYLP</sequence>